<evidence type="ECO:0000256" key="1">
    <source>
        <dbReference type="SAM" id="Phobius"/>
    </source>
</evidence>
<keyword evidence="4" id="KW-1185">Reference proteome</keyword>
<dbReference type="OrthoDB" id="9809908at2"/>
<dbReference type="RefSeq" id="WP_123877520.1">
    <property type="nucleotide sequence ID" value="NZ_CP030104.1"/>
</dbReference>
<dbReference type="AlphaFoldDB" id="A0A2Z4LV90"/>
<dbReference type="EC" id="2.7.13.3" evidence="3"/>
<organism evidence="3 4">
    <name type="scientific">Flagellimonas maritima</name>
    <dbReference type="NCBI Taxonomy" id="1383885"/>
    <lineage>
        <taxon>Bacteria</taxon>
        <taxon>Pseudomonadati</taxon>
        <taxon>Bacteroidota</taxon>
        <taxon>Flavobacteriia</taxon>
        <taxon>Flavobacteriales</taxon>
        <taxon>Flavobacteriaceae</taxon>
        <taxon>Flagellimonas</taxon>
    </lineage>
</organism>
<dbReference type="GO" id="GO:0016020">
    <property type="term" value="C:membrane"/>
    <property type="evidence" value="ECO:0007669"/>
    <property type="project" value="InterPro"/>
</dbReference>
<dbReference type="EMBL" id="CP030104">
    <property type="protein sequence ID" value="AWX45835.1"/>
    <property type="molecule type" value="Genomic_DNA"/>
</dbReference>
<evidence type="ECO:0000313" key="3">
    <source>
        <dbReference type="EMBL" id="AWX45835.1"/>
    </source>
</evidence>
<dbReference type="Pfam" id="PF06580">
    <property type="entry name" value="His_kinase"/>
    <property type="match status" value="1"/>
</dbReference>
<dbReference type="PANTHER" id="PTHR34220:SF7">
    <property type="entry name" value="SENSOR HISTIDINE KINASE YPDA"/>
    <property type="match status" value="1"/>
</dbReference>
<dbReference type="Proteomes" id="UP000248536">
    <property type="component" value="Chromosome"/>
</dbReference>
<keyword evidence="1" id="KW-0472">Membrane</keyword>
<dbReference type="GO" id="GO:0000155">
    <property type="term" value="F:phosphorelay sensor kinase activity"/>
    <property type="evidence" value="ECO:0007669"/>
    <property type="project" value="InterPro"/>
</dbReference>
<dbReference type="InterPro" id="IPR010559">
    <property type="entry name" value="Sig_transdc_His_kin_internal"/>
</dbReference>
<protein>
    <submittedName>
        <fullName evidence="3">Histidine kinase</fullName>
        <ecNumber evidence="3">2.7.13.3</ecNumber>
    </submittedName>
</protein>
<keyword evidence="1" id="KW-1133">Transmembrane helix</keyword>
<gene>
    <name evidence="3" type="ORF">HME9304_02865</name>
</gene>
<sequence length="327" mass="38995">MEPYFHGLLWCVVLFYPYMKYMGREGGYPMSFLHELNSLFFKMTISYFLYVWYFPKKKQLKYLPILLIVFVLNVLGYEYIDNYFHPQLHDFWLDFVSQSLTYIAFGFVFFTIFIIKRSYKKQLEIHQLTQEKQQAEIRALKAQVNPHFLFNTLNTIYANALRKDDKTPELILKLSDGFRYMLHEGQKEFVTIEQEIQHLKDYVHLQKERLAKKVIVNFSTNIDDETQQIAPLLCIGFVENAFKYTSILKGEGHKIDMNIKLQNKKLSFLCNNPFNDKAVEEINVDWKESGVGIKNTENRLQLLYPENHTLEVREEKQVFNVKLEMQL</sequence>
<evidence type="ECO:0000313" key="4">
    <source>
        <dbReference type="Proteomes" id="UP000248536"/>
    </source>
</evidence>
<dbReference type="PANTHER" id="PTHR34220">
    <property type="entry name" value="SENSOR HISTIDINE KINASE YPDA"/>
    <property type="match status" value="1"/>
</dbReference>
<feature type="transmembrane region" description="Helical" evidence="1">
    <location>
        <begin position="62"/>
        <end position="80"/>
    </location>
</feature>
<reference evidence="3 4" key="1">
    <citation type="submission" date="2018-06" db="EMBL/GenBank/DDBJ databases">
        <title>Spongiibacterium sp. HME9304 Genome sequencing and assembly.</title>
        <authorList>
            <person name="Kang H."/>
            <person name="Kim H."/>
            <person name="Joh K."/>
        </authorList>
    </citation>
    <scope>NUCLEOTIDE SEQUENCE [LARGE SCALE GENOMIC DNA]</scope>
    <source>
        <strain evidence="3 4">HME9304</strain>
    </source>
</reference>
<proteinExistence type="predicted"/>
<feature type="transmembrane region" description="Helical" evidence="1">
    <location>
        <begin position="92"/>
        <end position="115"/>
    </location>
</feature>
<feature type="transmembrane region" description="Helical" evidence="1">
    <location>
        <begin position="39"/>
        <end position="55"/>
    </location>
</feature>
<name>A0A2Z4LV90_9FLAO</name>
<accession>A0A2Z4LV90</accession>
<evidence type="ECO:0000259" key="2">
    <source>
        <dbReference type="Pfam" id="PF06580"/>
    </source>
</evidence>
<keyword evidence="1" id="KW-0812">Transmembrane</keyword>
<dbReference type="KEGG" id="spon:HME9304_02865"/>
<feature type="domain" description="Signal transduction histidine kinase internal region" evidence="2">
    <location>
        <begin position="135"/>
        <end position="213"/>
    </location>
</feature>
<keyword evidence="3" id="KW-0418">Kinase</keyword>
<keyword evidence="3" id="KW-0808">Transferase</keyword>
<dbReference type="InterPro" id="IPR050640">
    <property type="entry name" value="Bact_2-comp_sensor_kinase"/>
</dbReference>